<keyword evidence="7" id="KW-0472">Membrane</keyword>
<dbReference type="Pfam" id="PF13516">
    <property type="entry name" value="LRR_6"/>
    <property type="match status" value="2"/>
</dbReference>
<feature type="domain" description="NACHT" evidence="8">
    <location>
        <begin position="364"/>
        <end position="544"/>
    </location>
</feature>
<dbReference type="OrthoDB" id="5989295at2759"/>
<comment type="similarity">
    <text evidence="2">Belongs to the NLRP family.</text>
</comment>
<keyword evidence="3" id="KW-0963">Cytoplasm</keyword>
<evidence type="ECO:0000313" key="9">
    <source>
        <dbReference type="EnsemblMetazoa" id="XP_020900659.1"/>
    </source>
</evidence>
<organism evidence="9 10">
    <name type="scientific">Exaiptasia diaphana</name>
    <name type="common">Tropical sea anemone</name>
    <name type="synonym">Aiptasia pulchella</name>
    <dbReference type="NCBI Taxonomy" id="2652724"/>
    <lineage>
        <taxon>Eukaryota</taxon>
        <taxon>Metazoa</taxon>
        <taxon>Cnidaria</taxon>
        <taxon>Anthozoa</taxon>
        <taxon>Hexacorallia</taxon>
        <taxon>Actiniaria</taxon>
        <taxon>Aiptasiidae</taxon>
        <taxon>Exaiptasia</taxon>
    </lineage>
</organism>
<keyword evidence="4" id="KW-0677">Repeat</keyword>
<evidence type="ECO:0000256" key="3">
    <source>
        <dbReference type="ARBA" id="ARBA00022490"/>
    </source>
</evidence>
<evidence type="ECO:0000256" key="5">
    <source>
        <dbReference type="ARBA" id="ARBA00022741"/>
    </source>
</evidence>
<feature type="transmembrane region" description="Helical" evidence="7">
    <location>
        <begin position="18"/>
        <end position="39"/>
    </location>
</feature>
<keyword evidence="7" id="KW-1133">Transmembrane helix</keyword>
<dbReference type="InterPro" id="IPR007111">
    <property type="entry name" value="NACHT_NTPase"/>
</dbReference>
<dbReference type="SUPFAM" id="SSF52540">
    <property type="entry name" value="P-loop containing nucleoside triphosphate hydrolases"/>
    <property type="match status" value="1"/>
</dbReference>
<dbReference type="Gene3D" id="1.20.1440.80">
    <property type="entry name" value="Gap junction channel protein cysteine-rich domain"/>
    <property type="match status" value="1"/>
</dbReference>
<proteinExistence type="inferred from homology"/>
<dbReference type="SMART" id="SM00368">
    <property type="entry name" value="LRR_RI"/>
    <property type="match status" value="5"/>
</dbReference>
<evidence type="ECO:0000259" key="8">
    <source>
        <dbReference type="Pfam" id="PF05729"/>
    </source>
</evidence>
<evidence type="ECO:0000256" key="2">
    <source>
        <dbReference type="ARBA" id="ARBA00008665"/>
    </source>
</evidence>
<keyword evidence="6" id="KW-0067">ATP-binding</keyword>
<dbReference type="PANTHER" id="PTHR45690:SF19">
    <property type="entry name" value="NACHT, LRR AND PYD DOMAINS-CONTAINING PROTEIN 3"/>
    <property type="match status" value="1"/>
</dbReference>
<sequence>MTSCSLFISLFRRRTFSWYGYIVALFVTLFFEVILLVIITSIRLAENRQFHCNSHGVHANKKYLTTRCLNQYKEKYNPDIPPLVYAMVALASFFILEVICVIYSCIVISRVKQIEREEQECTLTESPNEDEPDQQETRDLLTRNQANPVITCYIFGSYVSQLVLRIVVGVLSVLVFILLPQKTGLDWNFPPASRCQWNSSSPAVIDCENTFAKVRTNWTKGSAVFLHILIVVLVLFEVLYLIGRACCDRTFMGDSRFYQMHLFRNITISFKERDLSRSKKRTLKGTEYLELLKTSDKSRISAKRKVDDVFEHPIVHIGLVTHDLDMTQERKELLKIYMPPKDFVGIENTNQLFNSADEKSYYRNILIVGRPGIGKTLLCTKIVRDWAKNKLKQFEIVFLFKLSLKKDSRRISFESFLKKAEYPMNITIDSAVLQQIQDHPQSILFIFDIGLGEGQYKELQHLMEVESEYSGSNELSDRIPMNAFYVKLIKKKLLPEATILTTSRLDAVDSLEHISGTEQFDRKAEIWGFDKRKVKSYIHKFCKDTSTQREIWQYIKSNVNLLYLCYIPVMCWIVCSFLEDHKNNGRLNTFALPTTVIYNRVLMDLVFQISPRYQKVSPNVYKRPFSGTFEDQVLSKLGQLANEGLQKKQLTFKEAEVIRLGLEDCGLLHCMPGKEIPEPGLLPASEYFFIHSTLHEFVAARKIARTALEGDLSEVADVIKNRVADDSWHLVIQFIAGLLQKEHAIEVSKYFESILCESLINGNRHLGLLMLKCLHELKNEDVAARAASRLESCEQLRGCINLYSTGVTPLDCTAIVCVFRHCTKIKSLTISANKVCDHGCSELVKIFSEHNKNKHYAYEACREELCVTGALRGERQHFTDLNLSLNKITDQGVQYLSNALECNLNDLKKLKLATNRITQKGVSHIANTLKHKNCHLINLDLSNNEIIINKQCVQNLIDALKHENCHLKKLDLSNNKVTIEGISYLKVAIKDENLNFMLNLSKNELRSDQDGNNPTMKTIILCR</sequence>
<dbReference type="GO" id="GO:0005524">
    <property type="term" value="F:ATP binding"/>
    <property type="evidence" value="ECO:0007669"/>
    <property type="project" value="UniProtKB-KW"/>
</dbReference>
<feature type="transmembrane region" description="Helical" evidence="7">
    <location>
        <begin position="561"/>
        <end position="579"/>
    </location>
</feature>
<keyword evidence="10" id="KW-1185">Reference proteome</keyword>
<dbReference type="Gene3D" id="3.40.50.300">
    <property type="entry name" value="P-loop containing nucleotide triphosphate hydrolases"/>
    <property type="match status" value="1"/>
</dbReference>
<reference evidence="9" key="1">
    <citation type="submission" date="2022-11" db="UniProtKB">
        <authorList>
            <consortium name="EnsemblMetazoa"/>
        </authorList>
    </citation>
    <scope>IDENTIFICATION</scope>
</reference>
<dbReference type="InterPro" id="IPR001611">
    <property type="entry name" value="Leu-rich_rpt"/>
</dbReference>
<dbReference type="Gene3D" id="3.80.10.10">
    <property type="entry name" value="Ribonuclease Inhibitor"/>
    <property type="match status" value="1"/>
</dbReference>
<evidence type="ECO:0000313" key="10">
    <source>
        <dbReference type="Proteomes" id="UP000887567"/>
    </source>
</evidence>
<dbReference type="InterPro" id="IPR032675">
    <property type="entry name" value="LRR_dom_sf"/>
</dbReference>
<dbReference type="Proteomes" id="UP000887567">
    <property type="component" value="Unplaced"/>
</dbReference>
<dbReference type="KEGG" id="epa:110239290"/>
<protein>
    <recommendedName>
        <fullName evidence="8">NACHT domain-containing protein</fullName>
    </recommendedName>
</protein>
<keyword evidence="5" id="KW-0547">Nucleotide-binding</keyword>
<evidence type="ECO:0000256" key="4">
    <source>
        <dbReference type="ARBA" id="ARBA00022737"/>
    </source>
</evidence>
<feature type="transmembrane region" description="Helical" evidence="7">
    <location>
        <begin position="83"/>
        <end position="106"/>
    </location>
</feature>
<feature type="transmembrane region" description="Helical" evidence="7">
    <location>
        <begin position="224"/>
        <end position="242"/>
    </location>
</feature>
<feature type="transmembrane region" description="Helical" evidence="7">
    <location>
        <begin position="162"/>
        <end position="179"/>
    </location>
</feature>
<dbReference type="EnsemblMetazoa" id="XM_021045000.2">
    <property type="protein sequence ID" value="XP_020900659.1"/>
    <property type="gene ID" value="LOC110239290"/>
</dbReference>
<dbReference type="GO" id="GO:0005829">
    <property type="term" value="C:cytosol"/>
    <property type="evidence" value="ECO:0007669"/>
    <property type="project" value="UniProtKB-SubCell"/>
</dbReference>
<dbReference type="AlphaFoldDB" id="A0A913X8H7"/>
<evidence type="ECO:0000256" key="1">
    <source>
        <dbReference type="ARBA" id="ARBA00004496"/>
    </source>
</evidence>
<accession>A0A913X8H7</accession>
<dbReference type="PANTHER" id="PTHR45690">
    <property type="entry name" value="NACHT, LRR AND PYD DOMAINS-CONTAINING PROTEIN 12"/>
    <property type="match status" value="1"/>
</dbReference>
<dbReference type="Pfam" id="PF05729">
    <property type="entry name" value="NACHT"/>
    <property type="match status" value="1"/>
</dbReference>
<dbReference type="RefSeq" id="XP_020900659.1">
    <property type="nucleotide sequence ID" value="XM_021045000.2"/>
</dbReference>
<name>A0A913X8H7_EXADI</name>
<comment type="subcellular location">
    <subcellularLocation>
        <location evidence="1">Cytoplasm</location>
    </subcellularLocation>
</comment>
<evidence type="ECO:0000256" key="7">
    <source>
        <dbReference type="SAM" id="Phobius"/>
    </source>
</evidence>
<dbReference type="InterPro" id="IPR027417">
    <property type="entry name" value="P-loop_NTPase"/>
</dbReference>
<dbReference type="InterPro" id="IPR038359">
    <property type="entry name" value="Connexin_N_sf"/>
</dbReference>
<dbReference type="PROSITE" id="PS51450">
    <property type="entry name" value="LRR"/>
    <property type="match status" value="1"/>
</dbReference>
<keyword evidence="7" id="KW-0812">Transmembrane</keyword>
<dbReference type="InterPro" id="IPR050637">
    <property type="entry name" value="NLRP_innate_immun_reg"/>
</dbReference>
<evidence type="ECO:0000256" key="6">
    <source>
        <dbReference type="ARBA" id="ARBA00022840"/>
    </source>
</evidence>
<dbReference type="GeneID" id="110239290"/>
<dbReference type="SUPFAM" id="SSF52047">
    <property type="entry name" value="RNI-like"/>
    <property type="match status" value="1"/>
</dbReference>